<dbReference type="Proteomes" id="UP000195514">
    <property type="component" value="Chromosome I"/>
</dbReference>
<protein>
    <recommendedName>
        <fullName evidence="4">ABC transporter permease</fullName>
    </recommendedName>
</protein>
<feature type="transmembrane region" description="Helical" evidence="1">
    <location>
        <begin position="157"/>
        <end position="176"/>
    </location>
</feature>
<keyword evidence="1" id="KW-1133">Transmembrane helix</keyword>
<dbReference type="OrthoDB" id="2067652at2"/>
<evidence type="ECO:0000313" key="2">
    <source>
        <dbReference type="EMBL" id="SMX54032.1"/>
    </source>
</evidence>
<sequence>MKVLSEELKRALTSRGMRMALLLGIGLLIVGLNYARSYPPEKSFVDVWYITYSQSFYYLMLPLIACIPFADTLASDRKQGYLERIVVRERYKNVLNAKFLANAIAGALASALPLLLLYLILTLTNHNPLNHPALNSIEGRPYEIAELVNLYKTLPDLFILVVSGAVFFIGAIFASLGMAFTLLINHRFVALSVPFLLSNLLQYFSNRSRLLPWYLAPSVLGATISSSE</sequence>
<evidence type="ECO:0000256" key="1">
    <source>
        <dbReference type="SAM" id="Phobius"/>
    </source>
</evidence>
<reference evidence="3" key="1">
    <citation type="submission" date="2017-05" db="EMBL/GenBank/DDBJ databases">
        <authorList>
            <person name="Kirkegaard R."/>
            <person name="Mcilroy J S."/>
        </authorList>
    </citation>
    <scope>NUCLEOTIDE SEQUENCE [LARGE SCALE GENOMIC DNA]</scope>
</reference>
<keyword evidence="1" id="KW-0472">Membrane</keyword>
<proteinExistence type="predicted"/>
<feature type="transmembrane region" description="Helical" evidence="1">
    <location>
        <begin position="56"/>
        <end position="74"/>
    </location>
</feature>
<accession>A0A1Y6K2U7</accession>
<evidence type="ECO:0008006" key="4">
    <source>
        <dbReference type="Google" id="ProtNLM"/>
    </source>
</evidence>
<name>A0A1Y6K2U7_9CHLR</name>
<dbReference type="EMBL" id="LT859958">
    <property type="protein sequence ID" value="SMX54032.1"/>
    <property type="molecule type" value="Genomic_DNA"/>
</dbReference>
<dbReference type="KEGG" id="abat:CFX1CAM_0967"/>
<dbReference type="AlphaFoldDB" id="A0A1Y6K2U7"/>
<dbReference type="RefSeq" id="WP_157891710.1">
    <property type="nucleotide sequence ID" value="NZ_LT859958.1"/>
</dbReference>
<evidence type="ECO:0000313" key="3">
    <source>
        <dbReference type="Proteomes" id="UP000195514"/>
    </source>
</evidence>
<keyword evidence="3" id="KW-1185">Reference proteome</keyword>
<gene>
    <name evidence="2" type="ORF">CFX1CAM_0967</name>
</gene>
<keyword evidence="1" id="KW-0812">Transmembrane</keyword>
<feature type="transmembrane region" description="Helical" evidence="1">
    <location>
        <begin position="95"/>
        <end position="121"/>
    </location>
</feature>
<organism evidence="2 3">
    <name type="scientific">Candidatus Brevifilum fermentans</name>
    <dbReference type="NCBI Taxonomy" id="1986204"/>
    <lineage>
        <taxon>Bacteria</taxon>
        <taxon>Bacillati</taxon>
        <taxon>Chloroflexota</taxon>
        <taxon>Anaerolineae</taxon>
        <taxon>Anaerolineales</taxon>
        <taxon>Anaerolineaceae</taxon>
        <taxon>Candidatus Brevifilum</taxon>
    </lineage>
</organism>